<proteinExistence type="predicted"/>
<evidence type="ECO:0000313" key="2">
    <source>
        <dbReference type="Proteomes" id="UP001275315"/>
    </source>
</evidence>
<dbReference type="EMBL" id="JAWDIQ010000001">
    <property type="protein sequence ID" value="MDY0408042.1"/>
    <property type="molecule type" value="Genomic_DNA"/>
</dbReference>
<reference evidence="1 2" key="1">
    <citation type="submission" date="2023-10" db="EMBL/GenBank/DDBJ databases">
        <title>Virgibacillus soli CC-YMP-6 genome.</title>
        <authorList>
            <person name="Miliotis G."/>
            <person name="Sengupta P."/>
            <person name="Hameed A."/>
            <person name="Chuvochina M."/>
            <person name="Mcdonagh F."/>
            <person name="Simpson A.C."/>
            <person name="Singh N.K."/>
            <person name="Rekha P.D."/>
            <person name="Raman K."/>
            <person name="Hugenholtz P."/>
            <person name="Venkateswaran K."/>
        </authorList>
    </citation>
    <scope>NUCLEOTIDE SEQUENCE [LARGE SCALE GENOMIC DNA]</scope>
    <source>
        <strain evidence="1 2">CC-YMP-6</strain>
    </source>
</reference>
<protein>
    <submittedName>
        <fullName evidence="1">FbpB family small basic protein</fullName>
    </submittedName>
</protein>
<organism evidence="1 2">
    <name type="scientific">Paracerasibacillus soli</name>
    <dbReference type="NCBI Taxonomy" id="480284"/>
    <lineage>
        <taxon>Bacteria</taxon>
        <taxon>Bacillati</taxon>
        <taxon>Bacillota</taxon>
        <taxon>Bacilli</taxon>
        <taxon>Bacillales</taxon>
        <taxon>Bacillaceae</taxon>
        <taxon>Paracerasibacillus</taxon>
    </lineage>
</organism>
<comment type="caution">
    <text evidence="1">The sequence shown here is derived from an EMBL/GenBank/DDBJ whole genome shotgun (WGS) entry which is preliminary data.</text>
</comment>
<sequence length="46" mass="5602">MSFDELVDHYKQELLQDEEKIEQLEIRMEKRLSSIAPDEMEGRYTQ</sequence>
<gene>
    <name evidence="1" type="ORF">RWD45_04745</name>
</gene>
<dbReference type="InterPro" id="IPR025004">
    <property type="entry name" value="SenN/SenS"/>
</dbReference>
<name>A0ABU5CQF4_9BACI</name>
<dbReference type="Pfam" id="PF13040">
    <property type="entry name" value="Fur_reg_FbpB"/>
    <property type="match status" value="1"/>
</dbReference>
<accession>A0ABU5CQF4</accession>
<keyword evidence="2" id="KW-1185">Reference proteome</keyword>
<evidence type="ECO:0000313" key="1">
    <source>
        <dbReference type="EMBL" id="MDY0408042.1"/>
    </source>
</evidence>
<dbReference type="Proteomes" id="UP001275315">
    <property type="component" value="Unassembled WGS sequence"/>
</dbReference>